<feature type="domain" description="AMP-dependent synthetase/ligase" evidence="4">
    <location>
        <begin position="33"/>
        <end position="421"/>
    </location>
</feature>
<dbReference type="InterPro" id="IPR045851">
    <property type="entry name" value="AMP-bd_C_sf"/>
</dbReference>
<dbReference type="InterPro" id="IPR025110">
    <property type="entry name" value="AMP-bd_C"/>
</dbReference>
<gene>
    <name evidence="6" type="ORF">AF333_05415</name>
    <name evidence="7" type="ORF">SAMN04487909_1678</name>
</gene>
<name>A0A0D1Y1D4_ANEMI</name>
<dbReference type="RefSeq" id="WP_043063207.1">
    <property type="nucleotide sequence ID" value="NZ_BJOA01000298.1"/>
</dbReference>
<dbReference type="Proteomes" id="UP000037269">
    <property type="component" value="Unassembled WGS sequence"/>
</dbReference>
<dbReference type="EMBL" id="LGUG01000004">
    <property type="protein sequence ID" value="KON95007.1"/>
    <property type="molecule type" value="Genomic_DNA"/>
</dbReference>
<dbReference type="GO" id="GO:0016877">
    <property type="term" value="F:ligase activity, forming carbon-sulfur bonds"/>
    <property type="evidence" value="ECO:0007669"/>
    <property type="project" value="UniProtKB-ARBA"/>
</dbReference>
<dbReference type="FunFam" id="3.40.50.12780:FF:000003">
    <property type="entry name" value="Long-chain-fatty-acid--CoA ligase FadD"/>
    <property type="match status" value="1"/>
</dbReference>
<dbReference type="PATRIC" id="fig|47500.8.peg.1883"/>
<evidence type="ECO:0000313" key="8">
    <source>
        <dbReference type="Proteomes" id="UP000037269"/>
    </source>
</evidence>
<comment type="similarity">
    <text evidence="1">Belongs to the ATP-dependent AMP-binding enzyme family.</text>
</comment>
<dbReference type="GeneID" id="42304644"/>
<dbReference type="InterPro" id="IPR050237">
    <property type="entry name" value="ATP-dep_AMP-bd_enzyme"/>
</dbReference>
<dbReference type="STRING" id="47500.AF333_05415"/>
<feature type="transmembrane region" description="Helical" evidence="3">
    <location>
        <begin position="255"/>
        <end position="277"/>
    </location>
</feature>
<reference evidence="7 9" key="2">
    <citation type="submission" date="2016-10" db="EMBL/GenBank/DDBJ databases">
        <authorList>
            <person name="de Groot N.N."/>
        </authorList>
    </citation>
    <scope>NUCLEOTIDE SEQUENCE [LARGE SCALE GENOMIC DNA]</scope>
    <source>
        <strain evidence="7 9">DSM 2895</strain>
    </source>
</reference>
<keyword evidence="3" id="KW-0812">Transmembrane</keyword>
<accession>A0A0D1Y1D4</accession>
<dbReference type="PANTHER" id="PTHR43767:SF9">
    <property type="entry name" value="LONG-CHAIN-FATTY-ACID--COA LIGASE"/>
    <property type="match status" value="1"/>
</dbReference>
<dbReference type="InterPro" id="IPR000873">
    <property type="entry name" value="AMP-dep_synth/lig_dom"/>
</dbReference>
<dbReference type="Gene3D" id="3.40.50.980">
    <property type="match status" value="2"/>
</dbReference>
<dbReference type="InterPro" id="IPR020845">
    <property type="entry name" value="AMP-binding_CS"/>
</dbReference>
<dbReference type="PANTHER" id="PTHR43767">
    <property type="entry name" value="LONG-CHAIN-FATTY-ACID--COA LIGASE"/>
    <property type="match status" value="1"/>
</dbReference>
<evidence type="ECO:0000313" key="9">
    <source>
        <dbReference type="Proteomes" id="UP000182836"/>
    </source>
</evidence>
<keyword evidence="3" id="KW-0472">Membrane</keyword>
<keyword evidence="8" id="KW-1185">Reference proteome</keyword>
<dbReference type="Proteomes" id="UP000182836">
    <property type="component" value="Unassembled WGS sequence"/>
</dbReference>
<evidence type="ECO:0000313" key="6">
    <source>
        <dbReference type="EMBL" id="KON95007.1"/>
    </source>
</evidence>
<evidence type="ECO:0000256" key="2">
    <source>
        <dbReference type="ARBA" id="ARBA00022598"/>
    </source>
</evidence>
<sequence length="563" mass="63284">MSTTSCPWLASYPVEVSHKLSYPDIPLYELLLQTAQAHPDTPAIFFMGKEMTYAQLLEDCYRFANALQQLGVTKGDRIAIMLPNIPQSVIAYYGALLVGAIVVQTNPLYTERELLHQMSDSGAKVIVCLDLLYPRVKRIKQDTMLQHLIVTGIKDYLPLAKKLFYPFVQWKQRQRVQVKEGEDAGVYAFTSLLARSISAPVRTPADVRHDVALIQYTGGTTGKAKGAMLTHANLIANVIQCGAWFYKARQGEERILAAIPFFHVYGMTVAMNFGIYMGAKLILVPRFDVSMMLKLIDNQKPTVFPGAPTMYIGLLSHPELSKYNISSIEACLSGSAPLPVEVQQKFEAITNGKLVEGYGLTECSPVTHANPIWGRRVNGSIGLPWPDTECRVVDIETGEDVLPGSVGELCVRGPQVMKGYWNCEEETHASLQDGWFFTGDIGSMDENGYFYIVDRKKDMIIASGFNIYPREIEEVLYEHPAVKEAVVIGVPDEYRGETVKAYIVMRKDEEVTNEELDKYCRQKLASFKVPHLYEFRDELPKTAVGKILRRTLIEEERNKLQTK</sequence>
<dbReference type="SUPFAM" id="SSF56801">
    <property type="entry name" value="Acetyl-CoA synthetase-like"/>
    <property type="match status" value="1"/>
</dbReference>
<dbReference type="Pfam" id="PF00501">
    <property type="entry name" value="AMP-binding"/>
    <property type="match status" value="1"/>
</dbReference>
<dbReference type="AlphaFoldDB" id="A0A0D1Y1D4"/>
<evidence type="ECO:0000256" key="3">
    <source>
        <dbReference type="SAM" id="Phobius"/>
    </source>
</evidence>
<dbReference type="OrthoDB" id="9757771at2"/>
<reference evidence="6 8" key="1">
    <citation type="submission" date="2015-07" db="EMBL/GenBank/DDBJ databases">
        <title>Fjat-14205 dsm 2895.</title>
        <authorList>
            <person name="Liu B."/>
            <person name="Wang J."/>
            <person name="Zhu Y."/>
            <person name="Liu G."/>
            <person name="Chen Q."/>
            <person name="Chen Z."/>
            <person name="Lan J."/>
            <person name="Che J."/>
            <person name="Ge C."/>
            <person name="Shi H."/>
            <person name="Pan Z."/>
            <person name="Liu X."/>
        </authorList>
    </citation>
    <scope>NUCLEOTIDE SEQUENCE [LARGE SCALE GENOMIC DNA]</scope>
    <source>
        <strain evidence="6 8">DSM 2895</strain>
    </source>
</reference>
<evidence type="ECO:0000259" key="4">
    <source>
        <dbReference type="Pfam" id="PF00501"/>
    </source>
</evidence>
<keyword evidence="3" id="KW-1133">Transmembrane helix</keyword>
<evidence type="ECO:0000256" key="1">
    <source>
        <dbReference type="ARBA" id="ARBA00006432"/>
    </source>
</evidence>
<dbReference type="CDD" id="cd05936">
    <property type="entry name" value="FC-FACS_FadD_like"/>
    <property type="match status" value="1"/>
</dbReference>
<dbReference type="PROSITE" id="PS00455">
    <property type="entry name" value="AMP_BINDING"/>
    <property type="match status" value="1"/>
</dbReference>
<organism evidence="6 8">
    <name type="scientific">Aneurinibacillus migulanus</name>
    <name type="common">Bacillus migulanus</name>
    <dbReference type="NCBI Taxonomy" id="47500"/>
    <lineage>
        <taxon>Bacteria</taxon>
        <taxon>Bacillati</taxon>
        <taxon>Bacillota</taxon>
        <taxon>Bacilli</taxon>
        <taxon>Bacillales</taxon>
        <taxon>Paenibacillaceae</taxon>
        <taxon>Aneurinibacillus group</taxon>
        <taxon>Aneurinibacillus</taxon>
    </lineage>
</organism>
<protein>
    <submittedName>
        <fullName evidence="7">Long-chain acyl-CoA synthetase</fullName>
    </submittedName>
    <submittedName>
        <fullName evidence="6">Long-chain fatty acid--CoA ligase</fullName>
    </submittedName>
</protein>
<evidence type="ECO:0000259" key="5">
    <source>
        <dbReference type="Pfam" id="PF13193"/>
    </source>
</evidence>
<dbReference type="Pfam" id="PF13193">
    <property type="entry name" value="AMP-binding_C"/>
    <property type="match status" value="1"/>
</dbReference>
<evidence type="ECO:0000313" key="7">
    <source>
        <dbReference type="EMBL" id="SDK53612.1"/>
    </source>
</evidence>
<dbReference type="Gene3D" id="3.30.300.30">
    <property type="match status" value="1"/>
</dbReference>
<dbReference type="Gene3D" id="2.30.38.10">
    <property type="entry name" value="Luciferase, Domain 3"/>
    <property type="match status" value="1"/>
</dbReference>
<keyword evidence="2 6" id="KW-0436">Ligase</keyword>
<dbReference type="FunFam" id="3.30.300.30:FF:000008">
    <property type="entry name" value="2,3-dihydroxybenzoate-AMP ligase"/>
    <property type="match status" value="1"/>
</dbReference>
<proteinExistence type="inferred from homology"/>
<feature type="domain" description="AMP-binding enzyme C-terminal" evidence="5">
    <location>
        <begin position="471"/>
        <end position="546"/>
    </location>
</feature>
<dbReference type="EMBL" id="FNED01000067">
    <property type="protein sequence ID" value="SDK53612.1"/>
    <property type="molecule type" value="Genomic_DNA"/>
</dbReference>